<dbReference type="RefSeq" id="WP_048112292.1">
    <property type="nucleotide sequence ID" value="NZ_CP010070.1"/>
</dbReference>
<protein>
    <submittedName>
        <fullName evidence="1">Uncharacterized protein</fullName>
    </submittedName>
</protein>
<accession>A0A0A7LC57</accession>
<reference evidence="1 2" key="1">
    <citation type="journal article" date="2014" name="Appl. Environ. Microbiol.">
        <title>Comparative Genome Analysis of 'Candidatus Methanoplasma termitum' Indicates a New Mode of Energy Metabolism in the Seventh Order of Methanogens.</title>
        <authorList>
            <person name="Lang K."/>
            <person name="Schuldes J."/>
            <person name="Klingl A."/>
            <person name="Poehlein A."/>
            <person name="Daniel R."/>
            <person name="Brune A."/>
        </authorList>
    </citation>
    <scope>NUCLEOTIDE SEQUENCE [LARGE SCALE GENOMIC DNA]</scope>
    <source>
        <strain evidence="2">Mpt1</strain>
    </source>
</reference>
<evidence type="ECO:0000313" key="1">
    <source>
        <dbReference type="EMBL" id="AIZ56629.1"/>
    </source>
</evidence>
<name>A0A0A7LC57_9ARCH</name>
<dbReference type="EMBL" id="CP010070">
    <property type="protein sequence ID" value="AIZ56629.1"/>
    <property type="molecule type" value="Genomic_DNA"/>
</dbReference>
<dbReference type="GeneID" id="24818415"/>
<keyword evidence="2" id="KW-1185">Reference proteome</keyword>
<dbReference type="STRING" id="1577791.Mpt1_c07460"/>
<gene>
    <name evidence="1" type="ORF">Mpt1_c07460</name>
</gene>
<sequence>MNIGDNDEEQKTSSMSFSESNLYVGPKMYSHFNQETVAGDFFINSEGKEETEEFSEEEMPETLRDVFGDVLISMMGIMLQNAAQCNPEKCEKDCDTCEIRPVPKIICIGDKVIRTNGRTNVLPLIPIMQKKRVADKDQQTYQRNARYNKF</sequence>
<dbReference type="AlphaFoldDB" id="A0A0A7LC57"/>
<dbReference type="HOGENOM" id="CLU_1736332_0_0_2"/>
<evidence type="ECO:0000313" key="2">
    <source>
        <dbReference type="Proteomes" id="UP000030787"/>
    </source>
</evidence>
<organism evidence="1 2">
    <name type="scientific">Candidatus Methanoplasma termitum</name>
    <dbReference type="NCBI Taxonomy" id="1577791"/>
    <lineage>
        <taxon>Archaea</taxon>
        <taxon>Methanobacteriati</taxon>
        <taxon>Thermoplasmatota</taxon>
        <taxon>Thermoplasmata</taxon>
        <taxon>Methanomassiliicoccales</taxon>
        <taxon>Methanomassiliicoccaceae</taxon>
        <taxon>Candidatus Methanoplasma</taxon>
    </lineage>
</organism>
<proteinExistence type="predicted"/>
<dbReference type="Proteomes" id="UP000030787">
    <property type="component" value="Chromosome"/>
</dbReference>
<dbReference type="KEGG" id="mear:Mpt1_c07460"/>